<accession>A0AAN7QZH0</accession>
<dbReference type="PANTHER" id="PTHR34545">
    <property type="entry name" value="CLAVATA3/ESR (CLE)-RELATED PROTEIN 22"/>
    <property type="match status" value="1"/>
</dbReference>
<sequence length="135" mass="15312">MSLEGSWNQGVKPVLHYYKWEYARKRNRELEGERRRCALVRRCALLLLCVVVFSFEVTCLLAVAAHERDYDRPAPAPPLGSPSRKSRLFGTVPVVHAPISAASVPHVAINDYPDPDKLYEEDKRIIHTGPNPLHN</sequence>
<dbReference type="AlphaFoldDB" id="A0AAN7QZH0"/>
<name>A0AAN7QZH0_TRANT</name>
<evidence type="ECO:0000256" key="1">
    <source>
        <dbReference type="SAM" id="Phobius"/>
    </source>
</evidence>
<dbReference type="Proteomes" id="UP001346149">
    <property type="component" value="Unassembled WGS sequence"/>
</dbReference>
<protein>
    <recommendedName>
        <fullName evidence="4">CLAVATA3/ESR (CLE)-related protein 16</fullName>
    </recommendedName>
</protein>
<gene>
    <name evidence="2" type="ORF">SAY86_002348</name>
</gene>
<feature type="transmembrane region" description="Helical" evidence="1">
    <location>
        <begin position="44"/>
        <end position="65"/>
    </location>
</feature>
<dbReference type="GO" id="GO:0048731">
    <property type="term" value="P:system development"/>
    <property type="evidence" value="ECO:0007669"/>
    <property type="project" value="InterPro"/>
</dbReference>
<keyword evidence="3" id="KW-1185">Reference proteome</keyword>
<comment type="caution">
    <text evidence="2">The sequence shown here is derived from an EMBL/GenBank/DDBJ whole genome shotgun (WGS) entry which is preliminary data.</text>
</comment>
<dbReference type="EMBL" id="JAXQNO010000013">
    <property type="protein sequence ID" value="KAK4785659.1"/>
    <property type="molecule type" value="Genomic_DNA"/>
</dbReference>
<dbReference type="InterPro" id="IPR033249">
    <property type="entry name" value="CLE_plant"/>
</dbReference>
<evidence type="ECO:0000313" key="2">
    <source>
        <dbReference type="EMBL" id="KAK4785659.1"/>
    </source>
</evidence>
<dbReference type="PANTHER" id="PTHR34545:SF7">
    <property type="entry name" value="CLAVATA3_ESR (CLE)-RELATED PROTEIN 16"/>
    <property type="match status" value="1"/>
</dbReference>
<evidence type="ECO:0008006" key="4">
    <source>
        <dbReference type="Google" id="ProtNLM"/>
    </source>
</evidence>
<proteinExistence type="predicted"/>
<reference evidence="2 3" key="1">
    <citation type="journal article" date="2023" name="Hortic Res">
        <title>Pangenome of water caltrop reveals structural variations and asymmetric subgenome divergence after allopolyploidization.</title>
        <authorList>
            <person name="Zhang X."/>
            <person name="Chen Y."/>
            <person name="Wang L."/>
            <person name="Yuan Y."/>
            <person name="Fang M."/>
            <person name="Shi L."/>
            <person name="Lu R."/>
            <person name="Comes H.P."/>
            <person name="Ma Y."/>
            <person name="Chen Y."/>
            <person name="Huang G."/>
            <person name="Zhou Y."/>
            <person name="Zheng Z."/>
            <person name="Qiu Y."/>
        </authorList>
    </citation>
    <scope>NUCLEOTIDE SEQUENCE [LARGE SCALE GENOMIC DNA]</scope>
    <source>
        <strain evidence="2">F231</strain>
    </source>
</reference>
<organism evidence="2 3">
    <name type="scientific">Trapa natans</name>
    <name type="common">Water chestnut</name>
    <dbReference type="NCBI Taxonomy" id="22666"/>
    <lineage>
        <taxon>Eukaryota</taxon>
        <taxon>Viridiplantae</taxon>
        <taxon>Streptophyta</taxon>
        <taxon>Embryophyta</taxon>
        <taxon>Tracheophyta</taxon>
        <taxon>Spermatophyta</taxon>
        <taxon>Magnoliopsida</taxon>
        <taxon>eudicotyledons</taxon>
        <taxon>Gunneridae</taxon>
        <taxon>Pentapetalae</taxon>
        <taxon>rosids</taxon>
        <taxon>malvids</taxon>
        <taxon>Myrtales</taxon>
        <taxon>Lythraceae</taxon>
        <taxon>Trapa</taxon>
    </lineage>
</organism>
<evidence type="ECO:0000313" key="3">
    <source>
        <dbReference type="Proteomes" id="UP001346149"/>
    </source>
</evidence>
<keyword evidence="1" id="KW-1133">Transmembrane helix</keyword>
<keyword evidence="1" id="KW-0812">Transmembrane</keyword>
<keyword evidence="1" id="KW-0472">Membrane</keyword>